<feature type="region of interest" description="Disordered" evidence="1">
    <location>
        <begin position="1"/>
        <end position="32"/>
    </location>
</feature>
<evidence type="ECO:0000256" key="1">
    <source>
        <dbReference type="SAM" id="MobiDB-lite"/>
    </source>
</evidence>
<reference evidence="2 3" key="1">
    <citation type="submission" date="2021-06" db="EMBL/GenBank/DDBJ databases">
        <authorList>
            <person name="Palmer J.M."/>
        </authorList>
    </citation>
    <scope>NUCLEOTIDE SEQUENCE [LARGE SCALE GENOMIC DNA]</scope>
    <source>
        <strain evidence="2 3">XC_2019</strain>
        <tissue evidence="2">Muscle</tissue>
    </source>
</reference>
<dbReference type="Proteomes" id="UP001434883">
    <property type="component" value="Unassembled WGS sequence"/>
</dbReference>
<name>A0ABV0Q7D2_9TELE</name>
<feature type="region of interest" description="Disordered" evidence="1">
    <location>
        <begin position="61"/>
        <end position="113"/>
    </location>
</feature>
<organism evidence="2 3">
    <name type="scientific">Xenoophorus captivus</name>
    <dbReference type="NCBI Taxonomy" id="1517983"/>
    <lineage>
        <taxon>Eukaryota</taxon>
        <taxon>Metazoa</taxon>
        <taxon>Chordata</taxon>
        <taxon>Craniata</taxon>
        <taxon>Vertebrata</taxon>
        <taxon>Euteleostomi</taxon>
        <taxon>Actinopterygii</taxon>
        <taxon>Neopterygii</taxon>
        <taxon>Teleostei</taxon>
        <taxon>Neoteleostei</taxon>
        <taxon>Acanthomorphata</taxon>
        <taxon>Ovalentaria</taxon>
        <taxon>Atherinomorphae</taxon>
        <taxon>Cyprinodontiformes</taxon>
        <taxon>Goodeidae</taxon>
        <taxon>Xenoophorus</taxon>
    </lineage>
</organism>
<keyword evidence="3" id="KW-1185">Reference proteome</keyword>
<dbReference type="EMBL" id="JAHRIN010001151">
    <property type="protein sequence ID" value="MEQ2191715.1"/>
    <property type="molecule type" value="Genomic_DNA"/>
</dbReference>
<gene>
    <name evidence="2" type="ORF">XENOCAPTIV_001595</name>
</gene>
<proteinExistence type="predicted"/>
<evidence type="ECO:0000313" key="3">
    <source>
        <dbReference type="Proteomes" id="UP001434883"/>
    </source>
</evidence>
<evidence type="ECO:0000313" key="2">
    <source>
        <dbReference type="EMBL" id="MEQ2191715.1"/>
    </source>
</evidence>
<accession>A0ABV0Q7D2</accession>
<protein>
    <submittedName>
        <fullName evidence="2">Uncharacterized protein</fullName>
    </submittedName>
</protein>
<comment type="caution">
    <text evidence="2">The sequence shown here is derived from an EMBL/GenBank/DDBJ whole genome shotgun (WGS) entry which is preliminary data.</text>
</comment>
<sequence>MGESPDRPQGAPGSEADSVLGRSPLLSPAMPQLAPGAQLRDCDLCTAAGLFEAYGIAGCNLTNRRNYDGSKPKRLHSGLGAQPEERASRSAPGLSASERAHHPRSDSSWGPHRGTRVALWLSGRIYQSQRHPPCLPPEPPSPGTPTMTPLFHRLLWQR</sequence>